<dbReference type="Pfam" id="PF01609">
    <property type="entry name" value="DDE_Tnp_1"/>
    <property type="match status" value="1"/>
</dbReference>
<dbReference type="PATRIC" id="fig|662476.7.peg.4313"/>
<feature type="domain" description="Transposase IS4-like" evidence="1">
    <location>
        <begin position="123"/>
        <end position="262"/>
    </location>
</feature>
<dbReference type="Proteomes" id="UP000011659">
    <property type="component" value="Unassembled WGS sequence"/>
</dbReference>
<evidence type="ECO:0000259" key="1">
    <source>
        <dbReference type="Pfam" id="PF01609"/>
    </source>
</evidence>
<evidence type="ECO:0000313" key="5">
    <source>
        <dbReference type="Proteomes" id="UP000682967"/>
    </source>
</evidence>
<dbReference type="GO" id="GO:0006313">
    <property type="term" value="P:DNA transposition"/>
    <property type="evidence" value="ECO:0007669"/>
    <property type="project" value="InterPro"/>
</dbReference>
<gene>
    <name evidence="2" type="ORF">C436_21740</name>
    <name evidence="3" type="ORF">KDQ40_21905</name>
</gene>
<evidence type="ECO:0000313" key="3">
    <source>
        <dbReference type="EMBL" id="QUJ74779.1"/>
    </source>
</evidence>
<dbReference type="OrthoDB" id="210639at2157"/>
<geneLocation type="plasmid" evidence="3 5">
    <name>pHsi204</name>
</geneLocation>
<reference evidence="2 4" key="1">
    <citation type="journal article" date="2014" name="PLoS Genet.">
        <title>Phylogenetically driven sequencing of extremely halophilic archaea reveals strategies for static and dynamic osmo-response.</title>
        <authorList>
            <person name="Becker E.A."/>
            <person name="Seitzer P.M."/>
            <person name="Tritt A."/>
            <person name="Larsen D."/>
            <person name="Krusor M."/>
            <person name="Yao A.I."/>
            <person name="Wu D."/>
            <person name="Madern D."/>
            <person name="Eisen J.A."/>
            <person name="Darling A.E."/>
            <person name="Facciotti M.T."/>
        </authorList>
    </citation>
    <scope>NUCLEOTIDE SEQUENCE [LARGE SCALE GENOMIC DNA]</scope>
    <source>
        <strain evidence="2 4">ATCC 33800</strain>
    </source>
</reference>
<dbReference type="KEGG" id="hsin:KDQ40_21905"/>
<dbReference type="InterPro" id="IPR012337">
    <property type="entry name" value="RNaseH-like_sf"/>
</dbReference>
<proteinExistence type="predicted"/>
<dbReference type="AlphaFoldDB" id="M0JCS9"/>
<dbReference type="InterPro" id="IPR047952">
    <property type="entry name" value="Transpos_IS4"/>
</dbReference>
<evidence type="ECO:0000313" key="2">
    <source>
        <dbReference type="EMBL" id="EMA06163.1"/>
    </source>
</evidence>
<dbReference type="NCBIfam" id="NF033592">
    <property type="entry name" value="transpos_IS4_1"/>
    <property type="match status" value="1"/>
</dbReference>
<sequence>MDVKNFSLDQSTASAVYSLLDAVDSESTADEFDIGTHSKTHDFDNHLKVAVPEGIDPSDSLAELEETTDTAAEMEKMAASTFSRYTNDRDYRAVVRTMFELLHTPQLAHQRAVERKRLQRLTRGVVATDATNLELTRSVVVSDDFVGDDEQPYEIDTNDGGIKLHLAARVDGEHKHPLGATVTEGETHESPQFEHLYGDVEVFPDLDSPIWVFDRGYTRYERFCGFIDTDNDFITLLESGARYEVCEPIQTVEVTEEDETRQVRGDRIELADTGEQFRRVVLETPDGEELEYLTTFST</sequence>
<protein>
    <submittedName>
        <fullName evidence="3">IS4 family transposase</fullName>
    </submittedName>
    <submittedName>
        <fullName evidence="2">ISH8-type transposase ISHwa9</fullName>
    </submittedName>
</protein>
<keyword evidence="3" id="KW-0614">Plasmid</keyword>
<dbReference type="SUPFAM" id="SSF53098">
    <property type="entry name" value="Ribonuclease H-like"/>
    <property type="match status" value="1"/>
</dbReference>
<dbReference type="GO" id="GO:0004803">
    <property type="term" value="F:transposase activity"/>
    <property type="evidence" value="ECO:0007669"/>
    <property type="project" value="InterPro"/>
</dbReference>
<evidence type="ECO:0000313" key="4">
    <source>
        <dbReference type="Proteomes" id="UP000011659"/>
    </source>
</evidence>
<keyword evidence="4" id="KW-1185">Reference proteome</keyword>
<reference evidence="3" key="2">
    <citation type="submission" date="2021-04" db="EMBL/GenBank/DDBJ databases">
        <title>Complete Genome sequence and Methylome Analysis of the Haloarchaeon Haloarcula sinaiiensis.</title>
        <authorList>
            <person name="Fomenkov A."/>
            <person name="DasSarma P."/>
            <person name="DasSarma S."/>
            <person name="Roberts R.J."/>
        </authorList>
    </citation>
    <scope>NUCLEOTIDE SEQUENCE</scope>
    <source>
        <strain evidence="3">ATCC 33800</strain>
        <plasmid evidence="3">pHsi204</plasmid>
    </source>
</reference>
<dbReference type="EMBL" id="CP073371">
    <property type="protein sequence ID" value="QUJ74779.1"/>
    <property type="molecule type" value="Genomic_DNA"/>
</dbReference>
<dbReference type="Proteomes" id="UP000682967">
    <property type="component" value="Plasmid pHsi204"/>
</dbReference>
<name>M0JCS9_9EURY</name>
<accession>M0JCS9</accession>
<dbReference type="EMBL" id="AOLR01000080">
    <property type="protein sequence ID" value="EMA06163.1"/>
    <property type="molecule type" value="Genomic_DNA"/>
</dbReference>
<dbReference type="InterPro" id="IPR002559">
    <property type="entry name" value="Transposase_11"/>
</dbReference>
<organism evidence="2 4">
    <name type="scientific">Haloarcula marismortui ATCC 33800</name>
    <dbReference type="NCBI Taxonomy" id="662476"/>
    <lineage>
        <taxon>Archaea</taxon>
        <taxon>Methanobacteriati</taxon>
        <taxon>Methanobacteriota</taxon>
        <taxon>Stenosarchaea group</taxon>
        <taxon>Halobacteria</taxon>
        <taxon>Halobacteriales</taxon>
        <taxon>Haloarculaceae</taxon>
        <taxon>Haloarcula</taxon>
    </lineage>
</organism>
<dbReference type="GO" id="GO:0003677">
    <property type="term" value="F:DNA binding"/>
    <property type="evidence" value="ECO:0007669"/>
    <property type="project" value="InterPro"/>
</dbReference>